<evidence type="ECO:0000313" key="4">
    <source>
        <dbReference type="Proteomes" id="UP000176893"/>
    </source>
</evidence>
<dbReference type="AlphaFoldDB" id="A0A1F8EDV9"/>
<dbReference type="STRING" id="1802661.A2649_01600"/>
<dbReference type="InterPro" id="IPR000326">
    <property type="entry name" value="PAP2/HPO"/>
</dbReference>
<keyword evidence="1" id="KW-0812">Transmembrane</keyword>
<feature type="transmembrane region" description="Helical" evidence="1">
    <location>
        <begin position="105"/>
        <end position="123"/>
    </location>
</feature>
<reference evidence="3 4" key="1">
    <citation type="journal article" date="2016" name="Nat. Commun.">
        <title>Thousands of microbial genomes shed light on interconnected biogeochemical processes in an aquifer system.</title>
        <authorList>
            <person name="Anantharaman K."/>
            <person name="Brown C.T."/>
            <person name="Hug L.A."/>
            <person name="Sharon I."/>
            <person name="Castelle C.J."/>
            <person name="Probst A.J."/>
            <person name="Thomas B.C."/>
            <person name="Singh A."/>
            <person name="Wilkins M.J."/>
            <person name="Karaoz U."/>
            <person name="Brodie E.L."/>
            <person name="Williams K.H."/>
            <person name="Hubbard S.S."/>
            <person name="Banfield J.F."/>
        </authorList>
    </citation>
    <scope>NUCLEOTIDE SEQUENCE [LARGE SCALE GENOMIC DNA]</scope>
</reference>
<sequence>MDLILEKFNLVGFRLINDLAGHNIWLDRFMVFAADKMGYLLILSVLIIFWKKNYFKKVVFVSFGSAIIARFAFVAILRYLLYSPRPFLVLENINRLMNHSLESSFPSGHATFYFALAMGVYLYNKKAGHVYLILAGLVGFARIFVSVHWPLDVLAGALLGCFTAVFMNKLAKRF</sequence>
<accession>A0A1F8EDV9</accession>
<evidence type="ECO:0000256" key="1">
    <source>
        <dbReference type="SAM" id="Phobius"/>
    </source>
</evidence>
<protein>
    <recommendedName>
        <fullName evidence="2">Phosphatidic acid phosphatase type 2/haloperoxidase domain-containing protein</fullName>
    </recommendedName>
</protein>
<name>A0A1F8EDV9_9BACT</name>
<dbReference type="Pfam" id="PF01569">
    <property type="entry name" value="PAP2"/>
    <property type="match status" value="1"/>
</dbReference>
<feature type="transmembrane region" description="Helical" evidence="1">
    <location>
        <begin position="29"/>
        <end position="49"/>
    </location>
</feature>
<comment type="caution">
    <text evidence="3">The sequence shown here is derived from an EMBL/GenBank/DDBJ whole genome shotgun (WGS) entry which is preliminary data.</text>
</comment>
<dbReference type="Proteomes" id="UP000176893">
    <property type="component" value="Unassembled WGS sequence"/>
</dbReference>
<dbReference type="InterPro" id="IPR036938">
    <property type="entry name" value="PAP2/HPO_sf"/>
</dbReference>
<feature type="transmembrane region" description="Helical" evidence="1">
    <location>
        <begin position="153"/>
        <end position="171"/>
    </location>
</feature>
<dbReference type="PANTHER" id="PTHR14969:SF13">
    <property type="entry name" value="AT30094P"/>
    <property type="match status" value="1"/>
</dbReference>
<dbReference type="Gene3D" id="1.20.144.10">
    <property type="entry name" value="Phosphatidic acid phosphatase type 2/haloperoxidase"/>
    <property type="match status" value="1"/>
</dbReference>
<dbReference type="SMART" id="SM00014">
    <property type="entry name" value="acidPPc"/>
    <property type="match status" value="1"/>
</dbReference>
<dbReference type="PANTHER" id="PTHR14969">
    <property type="entry name" value="SPHINGOSINE-1-PHOSPHATE PHOSPHOHYDROLASE"/>
    <property type="match status" value="1"/>
</dbReference>
<feature type="transmembrane region" description="Helical" evidence="1">
    <location>
        <begin position="58"/>
        <end position="81"/>
    </location>
</feature>
<dbReference type="SUPFAM" id="SSF48317">
    <property type="entry name" value="Acid phosphatase/Vanadium-dependent haloperoxidase"/>
    <property type="match status" value="1"/>
</dbReference>
<keyword evidence="1" id="KW-0472">Membrane</keyword>
<feature type="transmembrane region" description="Helical" evidence="1">
    <location>
        <begin position="130"/>
        <end position="147"/>
    </location>
</feature>
<organism evidence="3 4">
    <name type="scientific">Candidatus Yanofskybacteria bacterium RIFCSPHIGHO2_01_FULL_41_26</name>
    <dbReference type="NCBI Taxonomy" id="1802661"/>
    <lineage>
        <taxon>Bacteria</taxon>
        <taxon>Candidatus Yanofskyibacteriota</taxon>
    </lineage>
</organism>
<evidence type="ECO:0000313" key="3">
    <source>
        <dbReference type="EMBL" id="OGM99033.1"/>
    </source>
</evidence>
<keyword evidence="1" id="KW-1133">Transmembrane helix</keyword>
<proteinExistence type="predicted"/>
<feature type="domain" description="Phosphatidic acid phosphatase type 2/haloperoxidase" evidence="2">
    <location>
        <begin position="58"/>
        <end position="168"/>
    </location>
</feature>
<evidence type="ECO:0000259" key="2">
    <source>
        <dbReference type="SMART" id="SM00014"/>
    </source>
</evidence>
<gene>
    <name evidence="3" type="ORF">A2649_01600</name>
</gene>
<dbReference type="EMBL" id="MGJB01000006">
    <property type="protein sequence ID" value="OGM99033.1"/>
    <property type="molecule type" value="Genomic_DNA"/>
</dbReference>